<sequence length="267" mass="29531">MNEFMVLVERAVRPVQAGPKKLTRMREELLAHLMAIHEEELARLGDESAARAEAIRRFGDPESLTAELQQSVKWNDRIDARLNRMYGWRPGESATRYSARLALLLTLVILPWLPFALVTAGLRRPHDETVPTTAAILRLFGGVLVFAPLCVFVLSMLSIRIRDAMFGAFGTPRSWRRVAGLAGLSLLAFPVLGLLFFQVSLGNIDVMADQLTTPTSLVASAVGYLFVPLYLVWFVWKAGPGQIRYVEWASLDIGPQLPSGVDGETAA</sequence>
<keyword evidence="3" id="KW-1185">Reference proteome</keyword>
<dbReference type="RefSeq" id="WP_210663463.1">
    <property type="nucleotide sequence ID" value="NZ_JAGKQQ010000002.1"/>
</dbReference>
<comment type="caution">
    <text evidence="2">The sequence shown here is derived from an EMBL/GenBank/DDBJ whole genome shotgun (WGS) entry which is preliminary data.</text>
</comment>
<dbReference type="Proteomes" id="UP000676565">
    <property type="component" value="Unassembled WGS sequence"/>
</dbReference>
<proteinExistence type="predicted"/>
<name>A0ABS5C5L7_9BACT</name>
<evidence type="ECO:0008006" key="4">
    <source>
        <dbReference type="Google" id="ProtNLM"/>
    </source>
</evidence>
<protein>
    <recommendedName>
        <fullName evidence="4">DUF805 domain-containing protein</fullName>
    </recommendedName>
</protein>
<accession>A0ABS5C5L7</accession>
<dbReference type="InterPro" id="IPR047928">
    <property type="entry name" value="Perm_prefix_1"/>
</dbReference>
<keyword evidence="1" id="KW-0472">Membrane</keyword>
<feature type="transmembrane region" description="Helical" evidence="1">
    <location>
        <begin position="217"/>
        <end position="236"/>
    </location>
</feature>
<dbReference type="NCBIfam" id="NF038403">
    <property type="entry name" value="perm_prefix_1"/>
    <property type="match status" value="1"/>
</dbReference>
<gene>
    <name evidence="2" type="ORF">J8F10_37450</name>
</gene>
<keyword evidence="1" id="KW-1133">Transmembrane helix</keyword>
<organism evidence="2 3">
    <name type="scientific">Gemmata palustris</name>
    <dbReference type="NCBI Taxonomy" id="2822762"/>
    <lineage>
        <taxon>Bacteria</taxon>
        <taxon>Pseudomonadati</taxon>
        <taxon>Planctomycetota</taxon>
        <taxon>Planctomycetia</taxon>
        <taxon>Gemmatales</taxon>
        <taxon>Gemmataceae</taxon>
        <taxon>Gemmata</taxon>
    </lineage>
</organism>
<reference evidence="2 3" key="1">
    <citation type="submission" date="2021-04" db="EMBL/GenBank/DDBJ databases">
        <authorList>
            <person name="Ivanova A."/>
        </authorList>
    </citation>
    <scope>NUCLEOTIDE SEQUENCE [LARGE SCALE GENOMIC DNA]</scope>
    <source>
        <strain evidence="2 3">G18</strain>
    </source>
</reference>
<keyword evidence="1" id="KW-0812">Transmembrane</keyword>
<evidence type="ECO:0000256" key="1">
    <source>
        <dbReference type="SAM" id="Phobius"/>
    </source>
</evidence>
<feature type="transmembrane region" description="Helical" evidence="1">
    <location>
        <begin position="178"/>
        <end position="197"/>
    </location>
</feature>
<evidence type="ECO:0000313" key="3">
    <source>
        <dbReference type="Proteomes" id="UP000676565"/>
    </source>
</evidence>
<feature type="transmembrane region" description="Helical" evidence="1">
    <location>
        <begin position="134"/>
        <end position="157"/>
    </location>
</feature>
<evidence type="ECO:0000313" key="2">
    <source>
        <dbReference type="EMBL" id="MBP3960942.1"/>
    </source>
</evidence>
<dbReference type="EMBL" id="JAGKQQ010000002">
    <property type="protein sequence ID" value="MBP3960942.1"/>
    <property type="molecule type" value="Genomic_DNA"/>
</dbReference>
<feature type="transmembrane region" description="Helical" evidence="1">
    <location>
        <begin position="101"/>
        <end position="122"/>
    </location>
</feature>